<dbReference type="InterPro" id="IPR002347">
    <property type="entry name" value="SDR_fam"/>
</dbReference>
<dbReference type="RefSeq" id="WP_066690557.1">
    <property type="nucleotide sequence ID" value="NZ_LQQO01000019.1"/>
</dbReference>
<evidence type="ECO:0000256" key="1">
    <source>
        <dbReference type="ARBA" id="ARBA00006484"/>
    </source>
</evidence>
<dbReference type="PRINTS" id="PR00081">
    <property type="entry name" value="GDHRDH"/>
</dbReference>
<comment type="caution">
    <text evidence="4">The sequence shown here is derived from an EMBL/GenBank/DDBJ whole genome shotgun (WGS) entry which is preliminary data.</text>
</comment>
<proteinExistence type="inferred from homology"/>
<dbReference type="EMBL" id="LQQO01000019">
    <property type="protein sequence ID" value="KZE13578.1"/>
    <property type="molecule type" value="Genomic_DNA"/>
</dbReference>
<accession>A0ABR5YBY9</accession>
<dbReference type="PANTHER" id="PTHR42760">
    <property type="entry name" value="SHORT-CHAIN DEHYDROGENASES/REDUCTASES FAMILY MEMBER"/>
    <property type="match status" value="1"/>
</dbReference>
<dbReference type="Gene3D" id="3.40.50.720">
    <property type="entry name" value="NAD(P)-binding Rossmann-like Domain"/>
    <property type="match status" value="1"/>
</dbReference>
<sequence>MSGSDGHGLAGRVAIVTGGGRGLGRAMTLGLAQAGVRVVATAARELAEVEAVAREAERACGDDRVRPLLADVTRAEDCAAVVRAALVRFGRLDILVNNAGRGMKYVSDTFLTEPTRFWEVAPDTWRMVTDTNVNGPFLMARAAVPAMLEAGWGRIVNISMNRETMRRRGFSPYGPSKAALESETAIWAQDLADSGITVNALLPGGATLTGMIPEGLPDSARDGLLSPEIVVPPLLWLCSDAAAAVTGKRLDARRWMGEQPGSQRTNDTLEDVGC</sequence>
<keyword evidence="2" id="KW-0560">Oxidoreductase</keyword>
<keyword evidence="5" id="KW-1185">Reference proteome</keyword>
<dbReference type="SUPFAM" id="SSF51735">
    <property type="entry name" value="NAD(P)-binding Rossmann-fold domains"/>
    <property type="match status" value="1"/>
</dbReference>
<dbReference type="Pfam" id="PF00106">
    <property type="entry name" value="adh_short"/>
    <property type="match status" value="1"/>
</dbReference>
<evidence type="ECO:0000313" key="5">
    <source>
        <dbReference type="Proteomes" id="UP000076609"/>
    </source>
</evidence>
<evidence type="ECO:0000313" key="4">
    <source>
        <dbReference type="EMBL" id="KZE13578.1"/>
    </source>
</evidence>
<protein>
    <submittedName>
        <fullName evidence="4">Short-chain dehydrogenase</fullName>
    </submittedName>
</protein>
<name>A0ABR5YBY9_9SPHN</name>
<gene>
    <name evidence="4" type="ORF">AVT10_15410</name>
</gene>
<dbReference type="PRINTS" id="PR00080">
    <property type="entry name" value="SDRFAMILY"/>
</dbReference>
<dbReference type="CDD" id="cd05233">
    <property type="entry name" value="SDR_c"/>
    <property type="match status" value="1"/>
</dbReference>
<comment type="similarity">
    <text evidence="1 3">Belongs to the short-chain dehydrogenases/reductases (SDR) family.</text>
</comment>
<evidence type="ECO:0000256" key="2">
    <source>
        <dbReference type="ARBA" id="ARBA00023002"/>
    </source>
</evidence>
<dbReference type="InterPro" id="IPR036291">
    <property type="entry name" value="NAD(P)-bd_dom_sf"/>
</dbReference>
<evidence type="ECO:0000256" key="3">
    <source>
        <dbReference type="RuleBase" id="RU000363"/>
    </source>
</evidence>
<dbReference type="Proteomes" id="UP000076609">
    <property type="component" value="Unassembled WGS sequence"/>
</dbReference>
<organism evidence="4 5">
    <name type="scientific">Sphingomonas hankookensis</name>
    <dbReference type="NCBI Taxonomy" id="563996"/>
    <lineage>
        <taxon>Bacteria</taxon>
        <taxon>Pseudomonadati</taxon>
        <taxon>Pseudomonadota</taxon>
        <taxon>Alphaproteobacteria</taxon>
        <taxon>Sphingomonadales</taxon>
        <taxon>Sphingomonadaceae</taxon>
        <taxon>Sphingomonas</taxon>
    </lineage>
</organism>
<dbReference type="PANTHER" id="PTHR42760:SF133">
    <property type="entry name" value="3-OXOACYL-[ACYL-CARRIER-PROTEIN] REDUCTASE"/>
    <property type="match status" value="1"/>
</dbReference>
<reference evidence="5" key="1">
    <citation type="submission" date="2016-01" db="EMBL/GenBank/DDBJ databases">
        <title>Draft genome of Chromobacterium sp. F49.</title>
        <authorList>
            <person name="Hong K.W."/>
        </authorList>
    </citation>
    <scope>NUCLEOTIDE SEQUENCE [LARGE SCALE GENOMIC DNA]</scope>
    <source>
        <strain evidence="5">CN3</strain>
    </source>
</reference>